<evidence type="ECO:0000256" key="3">
    <source>
        <dbReference type="ARBA" id="ARBA00022490"/>
    </source>
</evidence>
<dbReference type="Gene3D" id="2.170.16.10">
    <property type="entry name" value="Hedgehog/Intein (Hint) domain"/>
    <property type="match status" value="1"/>
</dbReference>
<dbReference type="PANTHER" id="PTHR30473">
    <property type="entry name" value="PROTEIN PHOH"/>
    <property type="match status" value="1"/>
</dbReference>
<dbReference type="PANTHER" id="PTHR30473:SF1">
    <property type="entry name" value="PHOH-LIKE PROTEIN"/>
    <property type="match status" value="1"/>
</dbReference>
<dbReference type="KEGG" id="mxe:MYXE_19000"/>
<evidence type="ECO:0000256" key="1">
    <source>
        <dbReference type="ARBA" id="ARBA00004496"/>
    </source>
</evidence>
<accession>A0AAD1H0P5</accession>
<dbReference type="AlphaFoldDB" id="A0AAD1H0P5"/>
<dbReference type="SUPFAM" id="SSF55608">
    <property type="entry name" value="Homing endonucleases"/>
    <property type="match status" value="1"/>
</dbReference>
<comment type="subcellular location">
    <subcellularLocation>
        <location evidence="1">Cytoplasm</location>
    </subcellularLocation>
</comment>
<protein>
    <recommendedName>
        <fullName evidence="6">PhoH-like protein</fullName>
    </recommendedName>
</protein>
<evidence type="ECO:0000256" key="6">
    <source>
        <dbReference type="ARBA" id="ARBA00039970"/>
    </source>
</evidence>
<dbReference type="InterPro" id="IPR003714">
    <property type="entry name" value="PhoH"/>
</dbReference>
<dbReference type="InterPro" id="IPR036844">
    <property type="entry name" value="Hint_dom_sf"/>
</dbReference>
<organism evidence="8 9">
    <name type="scientific">Mycobacterium xenopi</name>
    <dbReference type="NCBI Taxonomy" id="1789"/>
    <lineage>
        <taxon>Bacteria</taxon>
        <taxon>Bacillati</taxon>
        <taxon>Actinomycetota</taxon>
        <taxon>Actinomycetes</taxon>
        <taxon>Mycobacteriales</taxon>
        <taxon>Mycobacteriaceae</taxon>
        <taxon>Mycobacterium</taxon>
    </lineage>
</organism>
<dbReference type="EMBL" id="AP022314">
    <property type="protein sequence ID" value="BBU22110.1"/>
    <property type="molecule type" value="Genomic_DNA"/>
</dbReference>
<reference evidence="8 9" key="1">
    <citation type="submission" date="2019-12" db="EMBL/GenBank/DDBJ databases">
        <title>Complete genome sequence of Mycolicibacterium xenopi str. JCM15661T.</title>
        <authorList>
            <person name="Yoshida M."/>
            <person name="Fukano H."/>
            <person name="Asakura T."/>
            <person name="Hoshino Y."/>
        </authorList>
    </citation>
    <scope>NUCLEOTIDE SEQUENCE [LARGE SCALE GENOMIC DNA]</scope>
    <source>
        <strain evidence="8 9">JCM 15661T</strain>
    </source>
</reference>
<evidence type="ECO:0000256" key="4">
    <source>
        <dbReference type="ARBA" id="ARBA00022741"/>
    </source>
</evidence>
<dbReference type="GO" id="GO:0004519">
    <property type="term" value="F:endonuclease activity"/>
    <property type="evidence" value="ECO:0007669"/>
    <property type="project" value="InterPro"/>
</dbReference>
<evidence type="ECO:0000256" key="5">
    <source>
        <dbReference type="ARBA" id="ARBA00022840"/>
    </source>
</evidence>
<sequence>MTPRETNAADPASAQVRSSIDVPPDLVVGLLGSADENLRALEGTLAADLHARGNAITLSGEPADVALAERVIAELVTIVASGQPLTPEAVRHSVAMLVGSGSESPAEVLTLDILSRRGKTIRPKTLNQKRYVDAIDANTIVFGIGPAGTGKTYLAMAKAVNALQSKQVTRIILTRPAVEAGERLGFLPGTLSEKIDPYLRPLYDALYDMMDPELIPKLMSAGVIEVAPLAYMRGRAQPLFTKVLTPNGFRPIGDLHEGDFVVGSDGRPTEVLGVYPQGFKEIYRIHAQDGSSTLASGDHLWSVYTREDRSRGKPPRVLQTKEMIGNLRAADEHRYELPLLSAPVRFTARPVPLDPYALGLLLGDGDSRPGDRHGLAGVRSSTEFVPEDYLFNAPDVRLAVLQGLLDSEGGRVSRQGRACRVQYTTACDRLRDDVVFLVRSLGGVVCQHAGTAQGREPGLTRGAHHRSDAHILDIRLPEGIAPFRLARKAAKYDAAGGRPMRFVDRIEPAGTEEAVCIQVAAADSLYVTEDFLLTHNTLNDAFIILDEAQNTTAEQMKMFLTRLGFGSKVVVTGDITQIDLPGGAKSGLRAAVDILEGIDDIDIAELTSADVVRHRLVSEIVDAYAKHEEPGLTMNRAARRASGARHRR</sequence>
<evidence type="ECO:0000259" key="7">
    <source>
        <dbReference type="PROSITE" id="PS50819"/>
    </source>
</evidence>
<dbReference type="CDD" id="cd00081">
    <property type="entry name" value="Hint"/>
    <property type="match status" value="1"/>
</dbReference>
<dbReference type="InterPro" id="IPR051451">
    <property type="entry name" value="PhoH2-like"/>
</dbReference>
<dbReference type="SMART" id="SM00322">
    <property type="entry name" value="KH"/>
    <property type="match status" value="1"/>
</dbReference>
<dbReference type="InterPro" id="IPR027434">
    <property type="entry name" value="Homing_endonucl"/>
</dbReference>
<dbReference type="SUPFAM" id="SSF52540">
    <property type="entry name" value="P-loop containing nucleoside triphosphate hydrolases"/>
    <property type="match status" value="2"/>
</dbReference>
<dbReference type="Gene3D" id="3.10.28.10">
    <property type="entry name" value="Homing endonucleases"/>
    <property type="match status" value="1"/>
</dbReference>
<dbReference type="GO" id="GO:0003676">
    <property type="term" value="F:nucleic acid binding"/>
    <property type="evidence" value="ECO:0007669"/>
    <property type="project" value="InterPro"/>
</dbReference>
<keyword evidence="4" id="KW-0547">Nucleotide-binding</keyword>
<evidence type="ECO:0000313" key="8">
    <source>
        <dbReference type="EMBL" id="BBU22110.1"/>
    </source>
</evidence>
<dbReference type="InterPro" id="IPR027417">
    <property type="entry name" value="P-loop_NTPase"/>
</dbReference>
<dbReference type="GO" id="GO:0005829">
    <property type="term" value="C:cytosol"/>
    <property type="evidence" value="ECO:0007669"/>
    <property type="project" value="TreeGrafter"/>
</dbReference>
<keyword evidence="5" id="KW-0067">ATP-binding</keyword>
<dbReference type="InterPro" id="IPR004042">
    <property type="entry name" value="Intein_endonuc_central"/>
</dbReference>
<dbReference type="PROSITE" id="PS50819">
    <property type="entry name" value="INTEIN_ENDONUCLEASE"/>
    <property type="match status" value="1"/>
</dbReference>
<comment type="similarity">
    <text evidence="2">Belongs to the PhoH family.</text>
</comment>
<evidence type="ECO:0000313" key="9">
    <source>
        <dbReference type="Proteomes" id="UP000464624"/>
    </source>
</evidence>
<dbReference type="InterPro" id="IPR004087">
    <property type="entry name" value="KH_dom"/>
</dbReference>
<dbReference type="SUPFAM" id="SSF51294">
    <property type="entry name" value="Hedgehog/intein (Hint) domain"/>
    <property type="match status" value="1"/>
</dbReference>
<dbReference type="Pfam" id="PF02562">
    <property type="entry name" value="PhoH"/>
    <property type="match status" value="2"/>
</dbReference>
<proteinExistence type="inferred from homology"/>
<feature type="domain" description="DOD-type homing endonuclease" evidence="7">
    <location>
        <begin position="357"/>
        <end position="443"/>
    </location>
</feature>
<dbReference type="Proteomes" id="UP000464624">
    <property type="component" value="Chromosome"/>
</dbReference>
<dbReference type="GO" id="GO:0005524">
    <property type="term" value="F:ATP binding"/>
    <property type="evidence" value="ECO:0007669"/>
    <property type="project" value="UniProtKB-KW"/>
</dbReference>
<gene>
    <name evidence="8" type="ORF">MYXE_19000</name>
</gene>
<keyword evidence="3" id="KW-0963">Cytoplasm</keyword>
<name>A0AAD1H0P5_MYCXE</name>
<evidence type="ECO:0000256" key="2">
    <source>
        <dbReference type="ARBA" id="ARBA00010393"/>
    </source>
</evidence>
<dbReference type="Gene3D" id="3.40.50.300">
    <property type="entry name" value="P-loop containing nucleotide triphosphate hydrolases"/>
    <property type="match status" value="2"/>
</dbReference>